<dbReference type="Gene3D" id="2.60.120.260">
    <property type="entry name" value="Galactose-binding domain-like"/>
    <property type="match status" value="1"/>
</dbReference>
<dbReference type="eggNOG" id="KOG0496">
    <property type="taxonomic scope" value="Eukaryota"/>
</dbReference>
<evidence type="ECO:0000256" key="2">
    <source>
        <dbReference type="ARBA" id="ARBA00009809"/>
    </source>
</evidence>
<dbReference type="STRING" id="4577.A0A1D6NDJ7"/>
<dbReference type="PaxDb" id="4577-GRMZM5G828603_P01"/>
<dbReference type="ExpressionAtlas" id="A0A1D6NDJ7">
    <property type="expression patterns" value="baseline"/>
</dbReference>
<accession>A0A1D6NDJ7</accession>
<dbReference type="EC" id="3.2.1.23" evidence="3"/>
<dbReference type="InterPro" id="IPR017853">
    <property type="entry name" value="GH"/>
</dbReference>
<dbReference type="InterPro" id="IPR031330">
    <property type="entry name" value="Gly_Hdrlase_35_cat"/>
</dbReference>
<dbReference type="Pfam" id="PF01301">
    <property type="entry name" value="Glyco_hydro_35"/>
    <property type="match status" value="1"/>
</dbReference>
<evidence type="ECO:0000259" key="9">
    <source>
        <dbReference type="Pfam" id="PF17834"/>
    </source>
</evidence>
<organism evidence="10">
    <name type="scientific">Zea mays</name>
    <name type="common">Maize</name>
    <dbReference type="NCBI Taxonomy" id="4577"/>
    <lineage>
        <taxon>Eukaryota</taxon>
        <taxon>Viridiplantae</taxon>
        <taxon>Streptophyta</taxon>
        <taxon>Embryophyta</taxon>
        <taxon>Tracheophyta</taxon>
        <taxon>Spermatophyta</taxon>
        <taxon>Magnoliopsida</taxon>
        <taxon>Liliopsida</taxon>
        <taxon>Poales</taxon>
        <taxon>Poaceae</taxon>
        <taxon>PACMAD clade</taxon>
        <taxon>Panicoideae</taxon>
        <taxon>Andropogonodae</taxon>
        <taxon>Andropogoneae</taxon>
        <taxon>Tripsacinae</taxon>
        <taxon>Zea</taxon>
    </lineage>
</organism>
<dbReference type="Pfam" id="PF13943">
    <property type="entry name" value="WPP"/>
    <property type="match status" value="1"/>
</dbReference>
<dbReference type="GO" id="GO:0005096">
    <property type="term" value="F:GTPase activator activity"/>
    <property type="evidence" value="ECO:0007669"/>
    <property type="project" value="InterPro"/>
</dbReference>
<evidence type="ECO:0000256" key="5">
    <source>
        <dbReference type="ARBA" id="ARBA00022801"/>
    </source>
</evidence>
<keyword evidence="6" id="KW-0326">Glycosidase</keyword>
<dbReference type="EMBL" id="CM007649">
    <property type="protein sequence ID" value="ONM38563.1"/>
    <property type="molecule type" value="Genomic_DNA"/>
</dbReference>
<evidence type="ECO:0000256" key="1">
    <source>
        <dbReference type="ARBA" id="ARBA00001412"/>
    </source>
</evidence>
<dbReference type="FunFam" id="2.60.120.260:FF:000142">
    <property type="entry name" value="Beta-galactosidase"/>
    <property type="match status" value="1"/>
</dbReference>
<keyword evidence="5" id="KW-0378">Hydrolase</keyword>
<dbReference type="GO" id="GO:0005975">
    <property type="term" value="P:carbohydrate metabolic process"/>
    <property type="evidence" value="ECO:0007669"/>
    <property type="project" value="InterPro"/>
</dbReference>
<dbReference type="PRINTS" id="PR00742">
    <property type="entry name" value="GLHYDRLASE35"/>
</dbReference>
<dbReference type="InterPro" id="IPR041392">
    <property type="entry name" value="GHD"/>
</dbReference>
<evidence type="ECO:0000313" key="10">
    <source>
        <dbReference type="EMBL" id="ONM38563.1"/>
    </source>
</evidence>
<dbReference type="InterPro" id="IPR025265">
    <property type="entry name" value="WPP_dom"/>
</dbReference>
<dbReference type="Gene3D" id="3.80.10.10">
    <property type="entry name" value="Ribonuclease Inhibitor"/>
    <property type="match status" value="1"/>
</dbReference>
<dbReference type="PANTHER" id="PTHR46761">
    <property type="entry name" value="RAN GTPASE-ACTIVATING PROTEIN 1"/>
    <property type="match status" value="1"/>
</dbReference>
<dbReference type="SUPFAM" id="SSF51445">
    <property type="entry name" value="(Trans)glycosidases"/>
    <property type="match status" value="1"/>
</dbReference>
<dbReference type="InterPro" id="IPR001944">
    <property type="entry name" value="Glycoside_Hdrlase_35"/>
</dbReference>
<name>A0A1D6NDJ7_MAIZE</name>
<evidence type="ECO:0000256" key="3">
    <source>
        <dbReference type="ARBA" id="ARBA00012756"/>
    </source>
</evidence>
<dbReference type="PANTHER" id="PTHR46761:SF2">
    <property type="entry name" value="RAN GTPASE-ACTIVATING PROTEIN 1"/>
    <property type="match status" value="1"/>
</dbReference>
<dbReference type="InterPro" id="IPR045203">
    <property type="entry name" value="RanGAP1/2"/>
</dbReference>
<dbReference type="eggNOG" id="KOG1909">
    <property type="taxonomic scope" value="Eukaryota"/>
</dbReference>
<feature type="domain" description="WPP" evidence="8">
    <location>
        <begin position="27"/>
        <end position="56"/>
    </location>
</feature>
<dbReference type="SMART" id="SM00368">
    <property type="entry name" value="LRR_RI"/>
    <property type="match status" value="2"/>
</dbReference>
<comment type="catalytic activity">
    <reaction evidence="1">
        <text>Hydrolysis of terminal non-reducing beta-D-galactose residues in beta-D-galactosides.</text>
        <dbReference type="EC" id="3.2.1.23"/>
    </reaction>
</comment>
<dbReference type="Pfam" id="PF17834">
    <property type="entry name" value="GHD"/>
    <property type="match status" value="1"/>
</dbReference>
<feature type="domain" description="Glycoside hydrolase 35 catalytic" evidence="7">
    <location>
        <begin position="259"/>
        <end position="312"/>
    </location>
</feature>
<dbReference type="InterPro" id="IPR032675">
    <property type="entry name" value="LRR_dom_sf"/>
</dbReference>
<dbReference type="InParanoid" id="A0A1D6NDJ7"/>
<sequence>MRVREMREMIIVREKTENKRRRGIEIHVGSSVVQLYAKESSKMMLEVLRKGPRTTAELEAPVADTSLVSADAPRVLADIVLDISGGEHAFIEADETKELLSPLTKPGNSYKRICFSNRSFGIGAANVAGPILDSVKNQLTKVDISDFVAGRSEDEALDVMRIFSKALEGSVLRYLNISDNALGEKDVRAFNELLKSQESLEELYVMNDGISEEAAKALYELIPATEKLKVLHFHNNMTRDEVELNKQISCTLPLTNKTNKQVTFKFKYHGGTNFGRTSGGPYITTSYDYDAPLDEYGNIRQPKYGHLKDLHDLIRSMEKILVHGKYNDTSYGKNAIFVDRDVKVTLSGGTHLVPAWSVSILPDCKTVAYNTAKIKTQTSVMVKKANSVEKEPEALRWSWMPENLKPFMTDHRDSFRHSQLLEQITTSTDQSDYLWYRTSLEHKGEGSYTLYVNTSGHEMAKLLGRWSVRLPAPVSGEAPLRKELRFSPQRHSRTQGTSCASIDQLVPSLFTIAQRHWSLLWRILISSELLLFLLTSS</sequence>
<dbReference type="AlphaFoldDB" id="A0A1D6NDJ7"/>
<comment type="similarity">
    <text evidence="2">Belongs to the glycosyl hydrolase 35 family.</text>
</comment>
<dbReference type="SMR" id="A0A1D6NDJ7"/>
<proteinExistence type="inferred from homology"/>
<evidence type="ECO:0000259" key="7">
    <source>
        <dbReference type="Pfam" id="PF01301"/>
    </source>
</evidence>
<dbReference type="GO" id="GO:0004565">
    <property type="term" value="F:beta-galactosidase activity"/>
    <property type="evidence" value="ECO:0007669"/>
    <property type="project" value="UniProtKB-EC"/>
</dbReference>
<keyword evidence="4" id="KW-0732">Signal</keyword>
<dbReference type="SUPFAM" id="SSF52047">
    <property type="entry name" value="RNI-like"/>
    <property type="match status" value="1"/>
</dbReference>
<evidence type="ECO:0000256" key="6">
    <source>
        <dbReference type="ARBA" id="ARBA00023295"/>
    </source>
</evidence>
<evidence type="ECO:0000256" key="4">
    <source>
        <dbReference type="ARBA" id="ARBA00022729"/>
    </source>
</evidence>
<protein>
    <recommendedName>
        <fullName evidence="3">beta-galactosidase</fullName>
        <ecNumber evidence="3">3.2.1.23</ecNumber>
    </recommendedName>
</protein>
<feature type="domain" description="Beta-galactosidase beta-sandwich" evidence="9">
    <location>
        <begin position="337"/>
        <end position="374"/>
    </location>
</feature>
<gene>
    <name evidence="10" type="ORF">ZEAMMB73_Zm00001d043604</name>
</gene>
<evidence type="ECO:0000259" key="8">
    <source>
        <dbReference type="Pfam" id="PF13943"/>
    </source>
</evidence>
<reference evidence="10" key="1">
    <citation type="submission" date="2015-12" db="EMBL/GenBank/DDBJ databases">
        <title>Update maize B73 reference genome by single molecule sequencing technologies.</title>
        <authorList>
            <consortium name="Maize Genome Sequencing Project"/>
            <person name="Ware D."/>
        </authorList>
    </citation>
    <scope>NUCLEOTIDE SEQUENCE [LARGE SCALE GENOMIC DNA]</scope>
    <source>
        <tissue evidence="10">Seedling</tissue>
    </source>
</reference>